<keyword evidence="2" id="KW-1185">Reference proteome</keyword>
<dbReference type="Gene3D" id="3.40.50.1000">
    <property type="entry name" value="HAD superfamily/HAD-like"/>
    <property type="match status" value="1"/>
</dbReference>
<name>A0ABU8SJI7_9LACO</name>
<dbReference type="PANTHER" id="PTHR10000">
    <property type="entry name" value="PHOSPHOSERINE PHOSPHATASE"/>
    <property type="match status" value="1"/>
</dbReference>
<dbReference type="InterPro" id="IPR023214">
    <property type="entry name" value="HAD_sf"/>
</dbReference>
<dbReference type="EMBL" id="JAWMWH010000001">
    <property type="protein sequence ID" value="MEJ6400080.1"/>
    <property type="molecule type" value="Genomic_DNA"/>
</dbReference>
<dbReference type="SFLD" id="SFLDS00003">
    <property type="entry name" value="Haloacid_Dehalogenase"/>
    <property type="match status" value="1"/>
</dbReference>
<dbReference type="NCBIfam" id="TIGR01484">
    <property type="entry name" value="HAD-SF-IIB"/>
    <property type="match status" value="1"/>
</dbReference>
<protein>
    <submittedName>
        <fullName evidence="1">Cof-type HAD-IIB family hydrolase</fullName>
        <ecNumber evidence="1">3.1.3.-</ecNumber>
    </submittedName>
</protein>
<organism evidence="1 2">
    <name type="scientific">Nicoliella lavandulae</name>
    <dbReference type="NCBI Taxonomy" id="3082954"/>
    <lineage>
        <taxon>Bacteria</taxon>
        <taxon>Bacillati</taxon>
        <taxon>Bacillota</taxon>
        <taxon>Bacilli</taxon>
        <taxon>Lactobacillales</taxon>
        <taxon>Lactobacillaceae</taxon>
        <taxon>Nicoliella</taxon>
    </lineage>
</organism>
<dbReference type="SUPFAM" id="SSF56784">
    <property type="entry name" value="HAD-like"/>
    <property type="match status" value="1"/>
</dbReference>
<dbReference type="GO" id="GO:0016787">
    <property type="term" value="F:hydrolase activity"/>
    <property type="evidence" value="ECO:0007669"/>
    <property type="project" value="UniProtKB-KW"/>
</dbReference>
<accession>A0ABU8SJI7</accession>
<dbReference type="Pfam" id="PF08282">
    <property type="entry name" value="Hydrolase_3"/>
    <property type="match status" value="1"/>
</dbReference>
<keyword evidence="1" id="KW-0378">Hydrolase</keyword>
<dbReference type="SFLD" id="SFLDG01140">
    <property type="entry name" value="C2.B:_Phosphomannomutase_and_P"/>
    <property type="match status" value="1"/>
</dbReference>
<reference evidence="1 2" key="1">
    <citation type="submission" date="2023-10" db="EMBL/GenBank/DDBJ databases">
        <title>Nicoliella lavandulae sp. nov. isolated from Lavandula angustifolia flowers.</title>
        <authorList>
            <person name="Alcantara C."/>
            <person name="Zuniga M."/>
            <person name="Landete J.M."/>
            <person name="Monedero V."/>
        </authorList>
    </citation>
    <scope>NUCLEOTIDE SEQUENCE [LARGE SCALE GENOMIC DNA]</scope>
    <source>
        <strain evidence="1 2">Es01</strain>
    </source>
</reference>
<dbReference type="Proteomes" id="UP001370590">
    <property type="component" value="Unassembled WGS sequence"/>
</dbReference>
<dbReference type="PROSITE" id="PS01229">
    <property type="entry name" value="COF_2"/>
    <property type="match status" value="1"/>
</dbReference>
<dbReference type="RefSeq" id="WP_339959901.1">
    <property type="nucleotide sequence ID" value="NZ_JAWMWH010000001.1"/>
</dbReference>
<dbReference type="CDD" id="cd07516">
    <property type="entry name" value="HAD_Pase"/>
    <property type="match status" value="1"/>
</dbReference>
<evidence type="ECO:0000313" key="2">
    <source>
        <dbReference type="Proteomes" id="UP001370590"/>
    </source>
</evidence>
<gene>
    <name evidence="1" type="ORF">R4146_02655</name>
</gene>
<dbReference type="PANTHER" id="PTHR10000:SF8">
    <property type="entry name" value="HAD SUPERFAMILY HYDROLASE-LIKE, TYPE 3"/>
    <property type="match status" value="1"/>
</dbReference>
<dbReference type="EC" id="3.1.3.-" evidence="1"/>
<dbReference type="InterPro" id="IPR036412">
    <property type="entry name" value="HAD-like_sf"/>
</dbReference>
<sequence length="267" mass="29484">MEIKMIALDLDATLLTSDKTISAANTQILKQLHAAGLKIVICTGRPINVIQDYINQLGLTGVNDYTITFNGSLVINNATRAAIFKHGLTKEDFVPLMQFVQANNDPLNILDFDSIYELTELAPSQYHQIMKADVQFIPTTFADLSDQIEYSKAIMSTDPSRLDQARAAFDSAGKYHVVRSQPNILEFLAPHMNKAVGLKALLTHFGWTFNNLMAFGDAENDLEMLKQAGMGVAMQNGSPEAKAVSNATTTFDNDHDGVAEFLTRYFK</sequence>
<dbReference type="Gene3D" id="3.30.1240.10">
    <property type="match status" value="1"/>
</dbReference>
<dbReference type="InterPro" id="IPR006379">
    <property type="entry name" value="HAD-SF_hydro_IIB"/>
</dbReference>
<comment type="caution">
    <text evidence="1">The sequence shown here is derived from an EMBL/GenBank/DDBJ whole genome shotgun (WGS) entry which is preliminary data.</text>
</comment>
<dbReference type="InterPro" id="IPR000150">
    <property type="entry name" value="Cof"/>
</dbReference>
<dbReference type="NCBIfam" id="TIGR00099">
    <property type="entry name" value="Cof-subfamily"/>
    <property type="match status" value="1"/>
</dbReference>
<proteinExistence type="predicted"/>
<evidence type="ECO:0000313" key="1">
    <source>
        <dbReference type="EMBL" id="MEJ6400080.1"/>
    </source>
</evidence>